<organism evidence="2 3">
    <name type="scientific">Caenorhabditis remanei</name>
    <name type="common">Caenorhabditis vulgaris</name>
    <dbReference type="NCBI Taxonomy" id="31234"/>
    <lineage>
        <taxon>Eukaryota</taxon>
        <taxon>Metazoa</taxon>
        <taxon>Ecdysozoa</taxon>
        <taxon>Nematoda</taxon>
        <taxon>Chromadorea</taxon>
        <taxon>Rhabditida</taxon>
        <taxon>Rhabditina</taxon>
        <taxon>Rhabditomorpha</taxon>
        <taxon>Rhabditoidea</taxon>
        <taxon>Rhabditidae</taxon>
        <taxon>Peloderinae</taxon>
        <taxon>Caenorhabditis</taxon>
    </lineage>
</organism>
<gene>
    <name evidence="2" type="ORF">GCK72_011080</name>
</gene>
<reference evidence="2 3" key="1">
    <citation type="submission" date="2019-12" db="EMBL/GenBank/DDBJ databases">
        <title>Chromosome-level assembly of the Caenorhabditis remanei genome.</title>
        <authorList>
            <person name="Teterina A.A."/>
            <person name="Willis J.H."/>
            <person name="Phillips P.C."/>
        </authorList>
    </citation>
    <scope>NUCLEOTIDE SEQUENCE [LARGE SCALE GENOMIC DNA]</scope>
    <source>
        <strain evidence="2 3">PX506</strain>
        <tissue evidence="2">Whole organism</tissue>
    </source>
</reference>
<evidence type="ECO:0000313" key="3">
    <source>
        <dbReference type="Proteomes" id="UP000483820"/>
    </source>
</evidence>
<dbReference type="CTD" id="78775073"/>
<dbReference type="GeneID" id="78775073"/>
<dbReference type="RefSeq" id="XP_053587777.1">
    <property type="nucleotide sequence ID" value="XM_053728200.1"/>
</dbReference>
<feature type="compositionally biased region" description="Polar residues" evidence="1">
    <location>
        <begin position="43"/>
        <end position="60"/>
    </location>
</feature>
<accession>A0A6A5H6K1</accession>
<proteinExistence type="predicted"/>
<name>A0A6A5H6K1_CAERE</name>
<evidence type="ECO:0000256" key="1">
    <source>
        <dbReference type="SAM" id="MobiDB-lite"/>
    </source>
</evidence>
<sequence>MAHPKPIGEQMAALNTSDDTSFAADRSNGVLNATCPARIQNTSFGRNNMSLNESTASSSGGKWLKPKREALKSLHWHKLMRIRQSQGNTWRRGRK</sequence>
<comment type="caution">
    <text evidence="2">The sequence shown here is derived from an EMBL/GenBank/DDBJ whole genome shotgun (WGS) entry which is preliminary data.</text>
</comment>
<dbReference type="AlphaFoldDB" id="A0A6A5H6K1"/>
<feature type="region of interest" description="Disordered" evidence="1">
    <location>
        <begin position="43"/>
        <end position="66"/>
    </location>
</feature>
<dbReference type="KEGG" id="crq:GCK72_011080"/>
<dbReference type="EMBL" id="WUAV01000003">
    <property type="protein sequence ID" value="KAF1762817.1"/>
    <property type="molecule type" value="Genomic_DNA"/>
</dbReference>
<evidence type="ECO:0000313" key="2">
    <source>
        <dbReference type="EMBL" id="KAF1762817.1"/>
    </source>
</evidence>
<protein>
    <submittedName>
        <fullName evidence="2">Uncharacterized protein</fullName>
    </submittedName>
</protein>
<dbReference type="Proteomes" id="UP000483820">
    <property type="component" value="Chromosome III"/>
</dbReference>